<keyword evidence="3" id="KW-0560">Oxidoreductase</keyword>
<dbReference type="InterPro" id="IPR036188">
    <property type="entry name" value="FAD/NAD-bd_sf"/>
</dbReference>
<evidence type="ECO:0000313" key="8">
    <source>
        <dbReference type="Proteomes" id="UP001501508"/>
    </source>
</evidence>
<keyword evidence="2" id="KW-0479">Metal-binding</keyword>
<evidence type="ECO:0008006" key="9">
    <source>
        <dbReference type="Google" id="ProtNLM"/>
    </source>
</evidence>
<sequence length="1049" mass="116020">MKRRDFLNLSLPATGAIMLAPGLLAASARTEINRQFSGQLQRGPYDLLVNGGGFAGYFAAMHAAKSGKRVLLVERRSALGYELTAKSRFFLESTGFNQFTPDLKQLFTPDGEKPEVHNTRASAEGMLDKELTLMAGSLKKGLLRNVLAEKIDVLLMTDVCGLFADKGKVSGALLATKQGTYAVKCTNFLDASDSRLFSRKLSGAATSPDTATYTLELWNSQEPVLKSIDAPAALGTIGNKIRLHPGKHASHQVFLEFSFDAKGLTIDETEHKARRITEKIGRQLRQLDPTLGKSIIQQLAWECTYDMADKKLPVPALKSHYLLEDIPLRSCSDILKVSALAKKTVKSIGGASKDTVLAQLHLPGALVAGKDITFSEINEPGLIIPLQKCVFDWRVLPGQNAFQVVVAGGGTSGSMVALGALEKGAKTAVFDYFNELGGTKTVAGVMGYYHGYKQQKFFKQQEAESDQLSTAAHMNKKMGRMQYLRTRTLDRNGEFMGRAILCGALKEAHTLKGAVICQDSELKVVKGDVMVDATGDGDLADFAGAAFEIGDSRAGKTQNYSQWDIKGAGKLPTEPNRDYDLLNTTKISELQRGLFLSHYEAHFYDFHPMLALRELRRVKGVYELDALDAVEGTHFEDALVLASSDYDPHYVSVTEFTRCGFILPHSNDVVLEIPYRSIVPEKTDGLLISGRGFSQTHTALQFTRMTADLIVLGYLTGQIAADLAWKGVRPRDYNVSALQKEWNALGYYPEGFFNRPAGNKLQNAEEIRRRITELSAGKREYLYEVIKLPRPQAVSALKAALGSASSEGRVLIAKSLAWFGESQGNELIAEELENLFREETAKGYPADFVDNYDLIRGREKNQLEGLYWRINQDIGLLAMSGNPAYNSLVASIMSKTTSGGPMMTRENAYFDGRIDLKLVPFHNRILNLCFYAERLPDQQFIDPLSKILDDRHVGGYVTKEAEKTRWRVYGGDLELFIAAALARCGGRKGYNLLVDYLGDIHYDFKAFSRAELTALLGTDLRYDEKKWKTLIEGLSFPLKTVKFGKTLEV</sequence>
<reference evidence="8" key="1">
    <citation type="journal article" date="2019" name="Int. J. Syst. Evol. Microbiol.">
        <title>The Global Catalogue of Microorganisms (GCM) 10K type strain sequencing project: providing services to taxonomists for standard genome sequencing and annotation.</title>
        <authorList>
            <consortium name="The Broad Institute Genomics Platform"/>
            <consortium name="The Broad Institute Genome Sequencing Center for Infectious Disease"/>
            <person name="Wu L."/>
            <person name="Ma J."/>
        </authorList>
    </citation>
    <scope>NUCLEOTIDE SEQUENCE [LARGE SCALE GENOMIC DNA]</scope>
    <source>
        <strain evidence="8">JCM 31920</strain>
    </source>
</reference>
<evidence type="ECO:0000256" key="3">
    <source>
        <dbReference type="ARBA" id="ARBA00023002"/>
    </source>
</evidence>
<feature type="chain" id="PRO_5046847794" description="FAD dependent oxidoreductase" evidence="6">
    <location>
        <begin position="26"/>
        <end position="1049"/>
    </location>
</feature>
<keyword evidence="1" id="KW-0004">4Fe-4S</keyword>
<keyword evidence="6" id="KW-0732">Signal</keyword>
<gene>
    <name evidence="7" type="ORF">GCM10023091_02690</name>
</gene>
<dbReference type="EMBL" id="BAABEY010000001">
    <property type="protein sequence ID" value="GAA4431652.1"/>
    <property type="molecule type" value="Genomic_DNA"/>
</dbReference>
<evidence type="ECO:0000313" key="7">
    <source>
        <dbReference type="EMBL" id="GAA4431652.1"/>
    </source>
</evidence>
<feature type="signal peptide" evidence="6">
    <location>
        <begin position="1"/>
        <end position="25"/>
    </location>
</feature>
<dbReference type="SUPFAM" id="SSF51905">
    <property type="entry name" value="FAD/NAD(P)-binding domain"/>
    <property type="match status" value="2"/>
</dbReference>
<evidence type="ECO:0000256" key="1">
    <source>
        <dbReference type="ARBA" id="ARBA00022485"/>
    </source>
</evidence>
<name>A0ABP8LNX8_9BACT</name>
<organism evidence="7 8">
    <name type="scientific">Ravibacter arvi</name>
    <dbReference type="NCBI Taxonomy" id="2051041"/>
    <lineage>
        <taxon>Bacteria</taxon>
        <taxon>Pseudomonadati</taxon>
        <taxon>Bacteroidota</taxon>
        <taxon>Cytophagia</taxon>
        <taxon>Cytophagales</taxon>
        <taxon>Spirosomataceae</taxon>
        <taxon>Ravibacter</taxon>
    </lineage>
</organism>
<dbReference type="PANTHER" id="PTHR43498">
    <property type="entry name" value="FERREDOXIN:COB-COM HETERODISULFIDE REDUCTASE SUBUNIT A"/>
    <property type="match status" value="1"/>
</dbReference>
<keyword evidence="4" id="KW-0408">Iron</keyword>
<dbReference type="Proteomes" id="UP001501508">
    <property type="component" value="Unassembled WGS sequence"/>
</dbReference>
<evidence type="ECO:0000256" key="6">
    <source>
        <dbReference type="SAM" id="SignalP"/>
    </source>
</evidence>
<accession>A0ABP8LNX8</accession>
<keyword evidence="8" id="KW-1185">Reference proteome</keyword>
<evidence type="ECO:0000256" key="5">
    <source>
        <dbReference type="ARBA" id="ARBA00023014"/>
    </source>
</evidence>
<dbReference type="InterPro" id="IPR039650">
    <property type="entry name" value="HdrA-like"/>
</dbReference>
<protein>
    <recommendedName>
        <fullName evidence="9">FAD dependent oxidoreductase</fullName>
    </recommendedName>
</protein>
<comment type="caution">
    <text evidence="7">The sequence shown here is derived from an EMBL/GenBank/DDBJ whole genome shotgun (WGS) entry which is preliminary data.</text>
</comment>
<keyword evidence="5" id="KW-0411">Iron-sulfur</keyword>
<evidence type="ECO:0000256" key="4">
    <source>
        <dbReference type="ARBA" id="ARBA00023004"/>
    </source>
</evidence>
<dbReference type="Gene3D" id="3.50.50.60">
    <property type="entry name" value="FAD/NAD(P)-binding domain"/>
    <property type="match status" value="2"/>
</dbReference>
<dbReference type="PANTHER" id="PTHR43498:SF1">
    <property type="entry name" value="COB--COM HETERODISULFIDE REDUCTASE IRON-SULFUR SUBUNIT A"/>
    <property type="match status" value="1"/>
</dbReference>
<evidence type="ECO:0000256" key="2">
    <source>
        <dbReference type="ARBA" id="ARBA00022723"/>
    </source>
</evidence>
<dbReference type="Pfam" id="PF12831">
    <property type="entry name" value="FAD_oxidored"/>
    <property type="match status" value="3"/>
</dbReference>
<proteinExistence type="predicted"/>
<dbReference type="RefSeq" id="WP_345026194.1">
    <property type="nucleotide sequence ID" value="NZ_BAABEY010000001.1"/>
</dbReference>